<keyword evidence="5" id="KW-1185">Reference proteome</keyword>
<evidence type="ECO:0000256" key="1">
    <source>
        <dbReference type="ARBA" id="ARBA00022553"/>
    </source>
</evidence>
<feature type="domain" description="Response regulatory" evidence="3">
    <location>
        <begin position="6"/>
        <end position="121"/>
    </location>
</feature>
<feature type="modified residue" description="4-aspartylphosphate" evidence="2">
    <location>
        <position position="54"/>
    </location>
</feature>
<dbReference type="SMART" id="SM00448">
    <property type="entry name" value="REC"/>
    <property type="match status" value="1"/>
</dbReference>
<dbReference type="PROSITE" id="PS50110">
    <property type="entry name" value="RESPONSE_REGULATORY"/>
    <property type="match status" value="1"/>
</dbReference>
<dbReference type="Pfam" id="PF00072">
    <property type="entry name" value="Response_reg"/>
    <property type="match status" value="1"/>
</dbReference>
<evidence type="ECO:0000313" key="4">
    <source>
        <dbReference type="EMBL" id="NKE73242.1"/>
    </source>
</evidence>
<dbReference type="Pfam" id="PF07238">
    <property type="entry name" value="PilZ"/>
    <property type="match status" value="1"/>
</dbReference>
<gene>
    <name evidence="4" type="ORF">MNODULE_21015</name>
</gene>
<dbReference type="AlphaFoldDB" id="A0A7X6DTS6"/>
<evidence type="ECO:0000259" key="3">
    <source>
        <dbReference type="PROSITE" id="PS50110"/>
    </source>
</evidence>
<protein>
    <submittedName>
        <fullName evidence="4">Response regulator</fullName>
    </submittedName>
</protein>
<dbReference type="GO" id="GO:0000160">
    <property type="term" value="P:phosphorelay signal transduction system"/>
    <property type="evidence" value="ECO:0007669"/>
    <property type="project" value="InterPro"/>
</dbReference>
<dbReference type="EMBL" id="VTOW01000005">
    <property type="protein sequence ID" value="NKE73242.1"/>
    <property type="molecule type" value="Genomic_DNA"/>
</dbReference>
<evidence type="ECO:0000256" key="2">
    <source>
        <dbReference type="PROSITE-ProRule" id="PRU00169"/>
    </source>
</evidence>
<accession>A0A7X6DTS6</accession>
<dbReference type="InterPro" id="IPR001789">
    <property type="entry name" value="Sig_transdc_resp-reg_receiver"/>
</dbReference>
<reference evidence="4 5" key="1">
    <citation type="journal article" date="2020" name="Nature">
        <title>Bacterial chemolithoautotrophy via manganese oxidation.</title>
        <authorList>
            <person name="Yu H."/>
            <person name="Leadbetter J.R."/>
        </authorList>
    </citation>
    <scope>NUCLEOTIDE SEQUENCE [LARGE SCALE GENOMIC DNA]</scope>
    <source>
        <strain evidence="4 5">Mn-1</strain>
    </source>
</reference>
<dbReference type="InterPro" id="IPR011006">
    <property type="entry name" value="CheY-like_superfamily"/>
</dbReference>
<dbReference type="RefSeq" id="WP_168063174.1">
    <property type="nucleotide sequence ID" value="NZ_VTOW01000005.1"/>
</dbReference>
<dbReference type="Gene3D" id="3.40.50.2300">
    <property type="match status" value="1"/>
</dbReference>
<keyword evidence="1 2" id="KW-0597">Phosphoprotein</keyword>
<dbReference type="SUPFAM" id="SSF52172">
    <property type="entry name" value="CheY-like"/>
    <property type="match status" value="1"/>
</dbReference>
<dbReference type="InterPro" id="IPR009875">
    <property type="entry name" value="PilZ_domain"/>
</dbReference>
<evidence type="ECO:0000313" key="5">
    <source>
        <dbReference type="Proteomes" id="UP000534783"/>
    </source>
</evidence>
<comment type="caution">
    <text evidence="4">The sequence shown here is derived from an EMBL/GenBank/DDBJ whole genome shotgun (WGS) entry which is preliminary data.</text>
</comment>
<proteinExistence type="predicted"/>
<sequence length="257" mass="28843">MNSKSTVLIVDDETGPRESLKLLLKSHYRVEEADGGLRAMQIIRKRTVDLVTLDLRMPGMDGVAVLKSIKEYNPHIEVMIITGYGAGNQGSAADLVRLGARSYYTKPFNVPQLMVEIAQAIDSKKKLDRSRIPSIESALYNRRSRFRIPMISISSLTRLGIHPTSDILVQDICTHGIGILCPEKFQKGEFVRVEVIFGTDRGKTTTESIVGEVAWTSPLQNGITYAIHIRFDRIGKENPRLLEYIKHHEEMNSPPLS</sequence>
<dbReference type="PANTHER" id="PTHR44591">
    <property type="entry name" value="STRESS RESPONSE REGULATOR PROTEIN 1"/>
    <property type="match status" value="1"/>
</dbReference>
<dbReference type="Proteomes" id="UP000534783">
    <property type="component" value="Unassembled WGS sequence"/>
</dbReference>
<dbReference type="GO" id="GO:0035438">
    <property type="term" value="F:cyclic-di-GMP binding"/>
    <property type="evidence" value="ECO:0007669"/>
    <property type="project" value="InterPro"/>
</dbReference>
<organism evidence="4 5">
    <name type="scientific">Candidatus Manganitrophus noduliformans</name>
    <dbReference type="NCBI Taxonomy" id="2606439"/>
    <lineage>
        <taxon>Bacteria</taxon>
        <taxon>Pseudomonadati</taxon>
        <taxon>Nitrospirota</taxon>
        <taxon>Nitrospiria</taxon>
        <taxon>Candidatus Troglogloeales</taxon>
        <taxon>Candidatus Manganitrophaceae</taxon>
        <taxon>Candidatus Manganitrophus</taxon>
    </lineage>
</organism>
<dbReference type="PANTHER" id="PTHR44591:SF3">
    <property type="entry name" value="RESPONSE REGULATORY DOMAIN-CONTAINING PROTEIN"/>
    <property type="match status" value="1"/>
</dbReference>
<name>A0A7X6DTS6_9BACT</name>
<dbReference type="InterPro" id="IPR050595">
    <property type="entry name" value="Bact_response_regulator"/>
</dbReference>